<gene>
    <name evidence="2" type="ORF">GCM10023116_39600</name>
</gene>
<reference evidence="3" key="1">
    <citation type="journal article" date="2019" name="Int. J. Syst. Evol. Microbiol.">
        <title>The Global Catalogue of Microorganisms (GCM) 10K type strain sequencing project: providing services to taxonomists for standard genome sequencing and annotation.</title>
        <authorList>
            <consortium name="The Broad Institute Genomics Platform"/>
            <consortium name="The Broad Institute Genome Sequencing Center for Infectious Disease"/>
            <person name="Wu L."/>
            <person name="Ma J."/>
        </authorList>
    </citation>
    <scope>NUCLEOTIDE SEQUENCE [LARGE SCALE GENOMIC DNA]</scope>
    <source>
        <strain evidence="3">JCM 17805</strain>
    </source>
</reference>
<accession>A0ABP8V797</accession>
<protein>
    <submittedName>
        <fullName evidence="2">DNA circularization N-terminal domain-containing protein</fullName>
    </submittedName>
</protein>
<evidence type="ECO:0000259" key="1">
    <source>
        <dbReference type="Pfam" id="PF07157"/>
    </source>
</evidence>
<dbReference type="Proteomes" id="UP001500604">
    <property type="component" value="Unassembled WGS sequence"/>
</dbReference>
<sequence>MSWRERMLPGSFRGVPFYCESHSEDGGRRVAVHQYPLRDKPYAEDLGRKAGERSLECLVIGADYMDARDALKQVFAQKGPGELVHPWQGTMMVQLTGFSLRESTREGGCARFSIRFVEAGGNDLPTVRPDTGAHLQQSCGKAWDMSQSNLAQNYQVKSEDKSWPDQVLAQATAMVEGVLNKIRAVTGGIIGQINGLQDIVTDLVELAAEPGKLFIAIQAELLAIAAWNPLAALGVYENLFDYWGGYDDWDAGDYSVPPYSSTVIEARTAANERAVATLVADAALVSAVQTLATLTPDSAEQAAAWRLDWSDRIGDRLLSADPVMTTALTGLRQAMVVHLDSSAARLPQTATLNPVAVEPAVVIAYRELNDASRADDLVRRNTVSHPSFVPVKPLEVLYGD</sequence>
<dbReference type="RefSeq" id="WP_345198095.1">
    <property type="nucleotide sequence ID" value="NZ_BAABFL010000459.1"/>
</dbReference>
<name>A0ABP8V797_9GAMM</name>
<evidence type="ECO:0000313" key="2">
    <source>
        <dbReference type="EMBL" id="GAA4651676.1"/>
    </source>
</evidence>
<keyword evidence="3" id="KW-1185">Reference proteome</keyword>
<dbReference type="Pfam" id="PF07157">
    <property type="entry name" value="DNA_circ_N"/>
    <property type="match status" value="1"/>
</dbReference>
<evidence type="ECO:0000313" key="3">
    <source>
        <dbReference type="Proteomes" id="UP001500604"/>
    </source>
</evidence>
<comment type="caution">
    <text evidence="2">The sequence shown here is derived from an EMBL/GenBank/DDBJ whole genome shotgun (WGS) entry which is preliminary data.</text>
</comment>
<organism evidence="2 3">
    <name type="scientific">Kistimonas scapharcae</name>
    <dbReference type="NCBI Taxonomy" id="1036133"/>
    <lineage>
        <taxon>Bacteria</taxon>
        <taxon>Pseudomonadati</taxon>
        <taxon>Pseudomonadota</taxon>
        <taxon>Gammaproteobacteria</taxon>
        <taxon>Oceanospirillales</taxon>
        <taxon>Endozoicomonadaceae</taxon>
        <taxon>Kistimonas</taxon>
    </lineage>
</organism>
<dbReference type="InterPro" id="IPR009826">
    <property type="entry name" value="DNA_circ_N"/>
</dbReference>
<dbReference type="EMBL" id="BAABFL010000459">
    <property type="protein sequence ID" value="GAA4651676.1"/>
    <property type="molecule type" value="Genomic_DNA"/>
</dbReference>
<feature type="domain" description="DNA circulation N-terminal" evidence="1">
    <location>
        <begin position="8"/>
        <end position="92"/>
    </location>
</feature>
<proteinExistence type="predicted"/>